<protein>
    <submittedName>
        <fullName evidence="3">Sulfoacetaldehyde dehydrogenase</fullName>
    </submittedName>
</protein>
<dbReference type="InterPro" id="IPR016161">
    <property type="entry name" value="Ald_DH/histidinol_DH"/>
</dbReference>
<keyword evidence="4" id="KW-1185">Reference proteome</keyword>
<dbReference type="Pfam" id="PF00171">
    <property type="entry name" value="Aldedh"/>
    <property type="match status" value="1"/>
</dbReference>
<dbReference type="Proteomes" id="UP000184501">
    <property type="component" value="Unassembled WGS sequence"/>
</dbReference>
<dbReference type="EMBL" id="FQVN01000003">
    <property type="protein sequence ID" value="SHF27229.1"/>
    <property type="molecule type" value="Genomic_DNA"/>
</dbReference>
<dbReference type="InterPro" id="IPR016162">
    <property type="entry name" value="Ald_DH_N"/>
</dbReference>
<evidence type="ECO:0000259" key="2">
    <source>
        <dbReference type="Pfam" id="PF00171"/>
    </source>
</evidence>
<dbReference type="InterPro" id="IPR015590">
    <property type="entry name" value="Aldehyde_DH_dom"/>
</dbReference>
<evidence type="ECO:0000256" key="1">
    <source>
        <dbReference type="ARBA" id="ARBA00023002"/>
    </source>
</evidence>
<dbReference type="AlphaFoldDB" id="A0A1M5AAD1"/>
<dbReference type="PANTHER" id="PTHR11699">
    <property type="entry name" value="ALDEHYDE DEHYDROGENASE-RELATED"/>
    <property type="match status" value="1"/>
</dbReference>
<dbReference type="GO" id="GO:0016620">
    <property type="term" value="F:oxidoreductase activity, acting on the aldehyde or oxo group of donors, NAD or NADP as acceptor"/>
    <property type="evidence" value="ECO:0007669"/>
    <property type="project" value="InterPro"/>
</dbReference>
<gene>
    <name evidence="3" type="ORF">SAMN05444320_10336</name>
</gene>
<proteinExistence type="predicted"/>
<evidence type="ECO:0000313" key="4">
    <source>
        <dbReference type="Proteomes" id="UP000184501"/>
    </source>
</evidence>
<dbReference type="Gene3D" id="3.40.309.10">
    <property type="entry name" value="Aldehyde Dehydrogenase, Chain A, domain 2"/>
    <property type="match status" value="1"/>
</dbReference>
<organism evidence="3 4">
    <name type="scientific">Streptoalloteichus hindustanus</name>
    <dbReference type="NCBI Taxonomy" id="2017"/>
    <lineage>
        <taxon>Bacteria</taxon>
        <taxon>Bacillati</taxon>
        <taxon>Actinomycetota</taxon>
        <taxon>Actinomycetes</taxon>
        <taxon>Pseudonocardiales</taxon>
        <taxon>Pseudonocardiaceae</taxon>
        <taxon>Streptoalloteichus</taxon>
    </lineage>
</organism>
<name>A0A1M5AAD1_STRHI</name>
<feature type="domain" description="Aldehyde dehydrogenase" evidence="2">
    <location>
        <begin position="2"/>
        <end position="257"/>
    </location>
</feature>
<dbReference type="SUPFAM" id="SSF53720">
    <property type="entry name" value="ALDH-like"/>
    <property type="match status" value="1"/>
</dbReference>
<sequence>MERARAAQAEAALWSQRRVDEVVAAVGWQCYREDNARRLAELAYRETGFGNPEDLFRLHRKRVLGTMRDVHGATTVGVVEDVPELGLRRLAKPLGVIAVASPATAPCSGVAGNVIPMLKTRNAVIVSPNPRARRSAAETVRLVRVALDGVGAPVDLVQCLEIGGREAVTALMSAADTVVAAGGAGTVRRAYESGTPAISAGVGNATVIVDETADLAAAAERIAVGTSFNHGTSCSSESNVFVEETVAGQFLAELARRGGHLCDAAEADRLRRALWPDGTSLNRELVGRSAVVIAAGAGIQLSDVDGTAVLVVPVADAHRPDPLLTEKLTPVLAVLTYRGFEAAVAGVMAVLDRNGRGHSCGIHTSRQDRVLALAERMPVARVMVNQTTLSNSGSFDNGMAFTPTVASGSWGGCSQSENVTWRHFLNHTVVSRPIRSVTPDEATLFGPHRDVRGR</sequence>
<evidence type="ECO:0000313" key="3">
    <source>
        <dbReference type="EMBL" id="SHF27229.1"/>
    </source>
</evidence>
<accession>A0A1M5AAD1</accession>
<dbReference type="STRING" id="2017.SAMN05444320_10336"/>
<keyword evidence="1" id="KW-0560">Oxidoreductase</keyword>
<reference evidence="3 4" key="1">
    <citation type="submission" date="2016-11" db="EMBL/GenBank/DDBJ databases">
        <authorList>
            <person name="Jaros S."/>
            <person name="Januszkiewicz K."/>
            <person name="Wedrychowicz H."/>
        </authorList>
    </citation>
    <scope>NUCLEOTIDE SEQUENCE [LARGE SCALE GENOMIC DNA]</scope>
    <source>
        <strain evidence="3 4">DSM 44523</strain>
    </source>
</reference>
<dbReference type="Gene3D" id="3.40.605.10">
    <property type="entry name" value="Aldehyde Dehydrogenase, Chain A, domain 1"/>
    <property type="match status" value="1"/>
</dbReference>
<dbReference type="InterPro" id="IPR016163">
    <property type="entry name" value="Ald_DH_C"/>
</dbReference>